<keyword evidence="9" id="KW-1185">Reference proteome</keyword>
<reference evidence="8" key="2">
    <citation type="submission" date="2023-05" db="EMBL/GenBank/DDBJ databases">
        <authorList>
            <person name="Schelkunov M.I."/>
        </authorList>
    </citation>
    <scope>NUCLEOTIDE SEQUENCE</scope>
    <source>
        <strain evidence="8">Hsosn_3</strain>
        <tissue evidence="8">Leaf</tissue>
    </source>
</reference>
<keyword evidence="4" id="KW-0539">Nucleus</keyword>
<dbReference type="FunFam" id="3.80.10.10:FF:000029">
    <property type="entry name" value="Transport inhibitor response 1"/>
    <property type="match status" value="1"/>
</dbReference>
<evidence type="ECO:0000256" key="4">
    <source>
        <dbReference type="ARBA" id="ARBA00023242"/>
    </source>
</evidence>
<organism evidence="8 9">
    <name type="scientific">Heracleum sosnowskyi</name>
    <dbReference type="NCBI Taxonomy" id="360622"/>
    <lineage>
        <taxon>Eukaryota</taxon>
        <taxon>Viridiplantae</taxon>
        <taxon>Streptophyta</taxon>
        <taxon>Embryophyta</taxon>
        <taxon>Tracheophyta</taxon>
        <taxon>Spermatophyta</taxon>
        <taxon>Magnoliopsida</taxon>
        <taxon>eudicotyledons</taxon>
        <taxon>Gunneridae</taxon>
        <taxon>Pentapetalae</taxon>
        <taxon>asterids</taxon>
        <taxon>campanulids</taxon>
        <taxon>Apiales</taxon>
        <taxon>Apiaceae</taxon>
        <taxon>Apioideae</taxon>
        <taxon>apioid superclade</taxon>
        <taxon>Tordylieae</taxon>
        <taxon>Tordyliinae</taxon>
        <taxon>Heracleum</taxon>
    </lineage>
</organism>
<dbReference type="GO" id="GO:0005634">
    <property type="term" value="C:nucleus"/>
    <property type="evidence" value="ECO:0007669"/>
    <property type="project" value="UniProtKB-SubCell"/>
</dbReference>
<evidence type="ECO:0000259" key="7">
    <source>
        <dbReference type="Pfam" id="PF18791"/>
    </source>
</evidence>
<dbReference type="SMART" id="SM00367">
    <property type="entry name" value="LRR_CC"/>
    <property type="match status" value="5"/>
</dbReference>
<keyword evidence="5" id="KW-0927">Auxin signaling pathway</keyword>
<dbReference type="GO" id="GO:0031146">
    <property type="term" value="P:SCF-dependent proteasomal ubiquitin-dependent protein catabolic process"/>
    <property type="evidence" value="ECO:0007669"/>
    <property type="project" value="TreeGrafter"/>
</dbReference>
<dbReference type="InterPro" id="IPR041101">
    <property type="entry name" value="Transp_inhibit"/>
</dbReference>
<evidence type="ECO:0000256" key="5">
    <source>
        <dbReference type="ARBA" id="ARBA00023294"/>
    </source>
</evidence>
<dbReference type="Gene3D" id="3.80.10.10">
    <property type="entry name" value="Ribonuclease Inhibitor"/>
    <property type="match status" value="1"/>
</dbReference>
<dbReference type="CDD" id="cd22159">
    <property type="entry name" value="F-box_AtTIR1-like"/>
    <property type="match status" value="1"/>
</dbReference>
<dbReference type="AlphaFoldDB" id="A0AAD8NF26"/>
<dbReference type="PANTHER" id="PTHR16134">
    <property type="entry name" value="F-BOX/TPR REPEAT PROTEIN POF3"/>
    <property type="match status" value="1"/>
</dbReference>
<dbReference type="Gene3D" id="1.20.1280.50">
    <property type="match status" value="1"/>
</dbReference>
<dbReference type="Pfam" id="PF18791">
    <property type="entry name" value="Transp_inhibit"/>
    <property type="match status" value="1"/>
</dbReference>
<dbReference type="PANTHER" id="PTHR16134:SF36">
    <property type="entry name" value="TRANSPORT INHIBITOR RESPONSE 1-LIKE PROTEIN"/>
    <property type="match status" value="1"/>
</dbReference>
<protein>
    <submittedName>
        <fullName evidence="8">Transport inhibitor response 1-like protein</fullName>
    </submittedName>
</protein>
<dbReference type="Proteomes" id="UP001237642">
    <property type="component" value="Unassembled WGS sequence"/>
</dbReference>
<evidence type="ECO:0000313" key="8">
    <source>
        <dbReference type="EMBL" id="KAK1405558.1"/>
    </source>
</evidence>
<feature type="domain" description="Transport inhibitor response 1" evidence="7">
    <location>
        <begin position="94"/>
        <end position="140"/>
    </location>
</feature>
<proteinExistence type="predicted"/>
<evidence type="ECO:0000313" key="9">
    <source>
        <dbReference type="Proteomes" id="UP001237642"/>
    </source>
</evidence>
<dbReference type="InterPro" id="IPR041567">
    <property type="entry name" value="COI1_F-box"/>
</dbReference>
<comment type="pathway">
    <text evidence="2">Protein modification; protein ubiquitination.</text>
</comment>
<dbReference type="InterPro" id="IPR006553">
    <property type="entry name" value="Leu-rich_rpt_Cys-con_subtyp"/>
</dbReference>
<dbReference type="Pfam" id="PF18511">
    <property type="entry name" value="F-box_5"/>
    <property type="match status" value="1"/>
</dbReference>
<dbReference type="GO" id="GO:0019005">
    <property type="term" value="C:SCF ubiquitin ligase complex"/>
    <property type="evidence" value="ECO:0007669"/>
    <property type="project" value="TreeGrafter"/>
</dbReference>
<evidence type="ECO:0000256" key="2">
    <source>
        <dbReference type="ARBA" id="ARBA00004906"/>
    </source>
</evidence>
<evidence type="ECO:0000256" key="1">
    <source>
        <dbReference type="ARBA" id="ARBA00004123"/>
    </source>
</evidence>
<sequence length="604" mass="67904">MSEAQMSEDDADLAAAVNNRTAVVVTADYSSYYADQVLENVLENVLIFLTSRRDRNAVSLVCKSWYRAEALTRSELYIGNCYSVSPRRTTDRFKRVRSVVLKGKPRFADFSLMPPDWGAHFAPWVMEMVDAYQMLEKLYLKRMSVTDDDLSVMAHSFVNFKELVLVCCEGFGTTGLAVVANKCRQLQVFDLIEAEVSDDEVDWLSCFPESGTCLESLIFDCVECPINYDALENLVAKSPSLKKLRVNRYVTLEQLYRLMVRAPQLTHLGTGSFSPSENTGDKEPDLVSAFAACRSLICLSGFRETVPDFLPAVYPVCANITSLNFSYANITAGELKPVIRNCHKLQIFWVLDSIHDEGLQAVAATCKDLRELRVFPLDAAEVNDGPVSDVGLQAISEGCKKLQSILYFCQQMTNAAVISMSTNCPDLVVFRLCIVGRYRPDRRTGEPMDEGFGAIVKNCKKLTRLAVSGLLTDRAFSYIGQYGKLVRTLSFAFAGDSDMGLKYVLEGCSKLEKLEIRDCPFGDEALRSGLHHYHNMRFLWMSTCRVTHQGCREIAQQVPRVIVEVFRWNQSQQEAEKSDLVDTLYLYRSLEGPRADAPKFVNIL</sequence>
<dbReference type="InterPro" id="IPR032675">
    <property type="entry name" value="LRR_dom_sf"/>
</dbReference>
<dbReference type="InterPro" id="IPR001611">
    <property type="entry name" value="Leu-rich_rpt"/>
</dbReference>
<dbReference type="EMBL" id="JAUIZM010000001">
    <property type="protein sequence ID" value="KAK1405558.1"/>
    <property type="molecule type" value="Genomic_DNA"/>
</dbReference>
<evidence type="ECO:0000256" key="3">
    <source>
        <dbReference type="ARBA" id="ARBA00022786"/>
    </source>
</evidence>
<gene>
    <name evidence="8" type="ORF">POM88_005163</name>
</gene>
<name>A0AAD8NF26_9APIA</name>
<reference evidence="8" key="1">
    <citation type="submission" date="2023-02" db="EMBL/GenBank/DDBJ databases">
        <title>Genome of toxic invasive species Heracleum sosnowskyi carries increased number of genes despite the absence of recent whole-genome duplications.</title>
        <authorList>
            <person name="Schelkunov M."/>
            <person name="Shtratnikova V."/>
            <person name="Makarenko M."/>
            <person name="Klepikova A."/>
            <person name="Omelchenko D."/>
            <person name="Novikova G."/>
            <person name="Obukhova E."/>
            <person name="Bogdanov V."/>
            <person name="Penin A."/>
            <person name="Logacheva M."/>
        </authorList>
    </citation>
    <scope>NUCLEOTIDE SEQUENCE</scope>
    <source>
        <strain evidence="8">Hsosn_3</strain>
        <tissue evidence="8">Leaf</tissue>
    </source>
</reference>
<accession>A0AAD8NF26</accession>
<evidence type="ECO:0000259" key="6">
    <source>
        <dbReference type="Pfam" id="PF18511"/>
    </source>
</evidence>
<dbReference type="SUPFAM" id="SSF52047">
    <property type="entry name" value="RNI-like"/>
    <property type="match status" value="1"/>
</dbReference>
<comment type="caution">
    <text evidence="8">The sequence shown here is derived from an EMBL/GenBank/DDBJ whole genome shotgun (WGS) entry which is preliminary data.</text>
</comment>
<dbReference type="Pfam" id="PF13516">
    <property type="entry name" value="LRR_6"/>
    <property type="match status" value="1"/>
</dbReference>
<dbReference type="GO" id="GO:0009734">
    <property type="term" value="P:auxin-activated signaling pathway"/>
    <property type="evidence" value="ECO:0007669"/>
    <property type="project" value="UniProtKB-KW"/>
</dbReference>
<feature type="domain" description="COI1 F-box" evidence="6">
    <location>
        <begin position="35"/>
        <end position="74"/>
    </location>
</feature>
<keyword evidence="3" id="KW-0833">Ubl conjugation pathway</keyword>
<comment type="subcellular location">
    <subcellularLocation>
        <location evidence="1">Nucleus</location>
    </subcellularLocation>
</comment>